<dbReference type="SMART" id="SM00020">
    <property type="entry name" value="Tryp_SPc"/>
    <property type="match status" value="1"/>
</dbReference>
<dbReference type="InterPro" id="IPR050430">
    <property type="entry name" value="Peptidase_S1"/>
</dbReference>
<dbReference type="CDD" id="cd00190">
    <property type="entry name" value="Tryp_SPc"/>
    <property type="match status" value="1"/>
</dbReference>
<accession>A0A9J7EC02</accession>
<feature type="domain" description="Peptidase S1" evidence="6">
    <location>
        <begin position="20"/>
        <end position="265"/>
    </location>
</feature>
<sequence>MFWIFVLALCGATTANVERISGGNLAALNQFPSAVSIQHISRADPSRFIQGHICGGTLVTRSYVLTTGTCVHETHEPNSPLIILNQYRVFAGSVNLLENNMNRIRTPVNITLHPNYIGPPALVNNLALIGLNSAFGNEITPVALPSAGSQVPVMTQCYVAGWGAEDMRYTESSLQRFVSKYVYDQHICSIQYNINSQMNLLPSMLCAASWDVVSSGCEGDIGNGLMCNGTLQGVLSVSTQCRGNSVPEVYVRVADYTTWIRSVSGVASTFQPGMAALMIIAILQFITVKIIS</sequence>
<dbReference type="GO" id="GO:0006508">
    <property type="term" value="P:proteolysis"/>
    <property type="evidence" value="ECO:0007669"/>
    <property type="project" value="UniProtKB-KW"/>
</dbReference>
<keyword evidence="4" id="KW-1015">Disulfide bond</keyword>
<keyword evidence="3" id="KW-0720">Serine protease</keyword>
<keyword evidence="5" id="KW-0732">Signal</keyword>
<evidence type="ECO:0000259" key="6">
    <source>
        <dbReference type="PROSITE" id="PS50240"/>
    </source>
</evidence>
<dbReference type="Pfam" id="PF00089">
    <property type="entry name" value="Trypsin"/>
    <property type="match status" value="1"/>
</dbReference>
<evidence type="ECO:0000256" key="5">
    <source>
        <dbReference type="SAM" id="SignalP"/>
    </source>
</evidence>
<dbReference type="SUPFAM" id="SSF50494">
    <property type="entry name" value="Trypsin-like serine proteases"/>
    <property type="match status" value="1"/>
</dbReference>
<dbReference type="PANTHER" id="PTHR24276">
    <property type="entry name" value="POLYSERASE-RELATED"/>
    <property type="match status" value="1"/>
</dbReference>
<evidence type="ECO:0000256" key="3">
    <source>
        <dbReference type="ARBA" id="ARBA00022825"/>
    </source>
</evidence>
<dbReference type="PANTHER" id="PTHR24276:SF96">
    <property type="entry name" value="PEPTIDASE S1 DOMAIN-CONTAINING PROTEIN"/>
    <property type="match status" value="1"/>
</dbReference>
<dbReference type="InterPro" id="IPR043504">
    <property type="entry name" value="Peptidase_S1_PA_chymotrypsin"/>
</dbReference>
<evidence type="ECO:0000256" key="1">
    <source>
        <dbReference type="ARBA" id="ARBA00022670"/>
    </source>
</evidence>
<evidence type="ECO:0000256" key="4">
    <source>
        <dbReference type="ARBA" id="ARBA00023157"/>
    </source>
</evidence>
<dbReference type="RefSeq" id="XP_022825712.1">
    <property type="nucleotide sequence ID" value="XM_022969944.1"/>
</dbReference>
<dbReference type="GeneID" id="111355853"/>
<dbReference type="Gene3D" id="2.40.10.10">
    <property type="entry name" value="Trypsin-like serine proteases"/>
    <property type="match status" value="1"/>
</dbReference>
<dbReference type="PROSITE" id="PS50240">
    <property type="entry name" value="TRYPSIN_DOM"/>
    <property type="match status" value="1"/>
</dbReference>
<dbReference type="Proteomes" id="UP000301870">
    <property type="component" value="Chromosome 21"/>
</dbReference>
<name>A0A9J7EC02_SPOLT</name>
<keyword evidence="7" id="KW-1185">Reference proteome</keyword>
<evidence type="ECO:0000313" key="7">
    <source>
        <dbReference type="Proteomes" id="UP000301870"/>
    </source>
</evidence>
<evidence type="ECO:0000313" key="8">
    <source>
        <dbReference type="RefSeq" id="XP_022825712.1"/>
    </source>
</evidence>
<dbReference type="GO" id="GO:0004252">
    <property type="term" value="F:serine-type endopeptidase activity"/>
    <property type="evidence" value="ECO:0007669"/>
    <property type="project" value="InterPro"/>
</dbReference>
<keyword evidence="1" id="KW-0645">Protease</keyword>
<feature type="chain" id="PRO_5039927287" evidence="5">
    <location>
        <begin position="16"/>
        <end position="292"/>
    </location>
</feature>
<proteinExistence type="predicted"/>
<gene>
    <name evidence="8" type="primary">LOC111355853</name>
</gene>
<organism evidence="7 8">
    <name type="scientific">Spodoptera litura</name>
    <name type="common">Asian cotton leafworm</name>
    <dbReference type="NCBI Taxonomy" id="69820"/>
    <lineage>
        <taxon>Eukaryota</taxon>
        <taxon>Metazoa</taxon>
        <taxon>Ecdysozoa</taxon>
        <taxon>Arthropoda</taxon>
        <taxon>Hexapoda</taxon>
        <taxon>Insecta</taxon>
        <taxon>Pterygota</taxon>
        <taxon>Neoptera</taxon>
        <taxon>Endopterygota</taxon>
        <taxon>Lepidoptera</taxon>
        <taxon>Glossata</taxon>
        <taxon>Ditrysia</taxon>
        <taxon>Noctuoidea</taxon>
        <taxon>Noctuidae</taxon>
        <taxon>Amphipyrinae</taxon>
        <taxon>Spodoptera</taxon>
    </lineage>
</organism>
<evidence type="ECO:0000256" key="2">
    <source>
        <dbReference type="ARBA" id="ARBA00022801"/>
    </source>
</evidence>
<dbReference type="KEGG" id="sliu:111355853"/>
<reference evidence="8" key="1">
    <citation type="submission" date="2025-08" db="UniProtKB">
        <authorList>
            <consortium name="RefSeq"/>
        </authorList>
    </citation>
    <scope>IDENTIFICATION</scope>
    <source>
        <strain evidence="8">Ishihara</strain>
        <tissue evidence="8">Whole body</tissue>
    </source>
</reference>
<dbReference type="OrthoDB" id="8189841at2759"/>
<dbReference type="InterPro" id="IPR009003">
    <property type="entry name" value="Peptidase_S1_PA"/>
</dbReference>
<keyword evidence="2" id="KW-0378">Hydrolase</keyword>
<dbReference type="AlphaFoldDB" id="A0A9J7EC02"/>
<protein>
    <submittedName>
        <fullName evidence="8">Trypsin, alkaline C-like</fullName>
    </submittedName>
</protein>
<dbReference type="InterPro" id="IPR001254">
    <property type="entry name" value="Trypsin_dom"/>
</dbReference>
<feature type="signal peptide" evidence="5">
    <location>
        <begin position="1"/>
        <end position="15"/>
    </location>
</feature>